<dbReference type="InterPro" id="IPR002559">
    <property type="entry name" value="Transposase_11"/>
</dbReference>
<protein>
    <submittedName>
        <fullName evidence="3">ISBm1, transposase orfB</fullName>
    </submittedName>
</protein>
<evidence type="ECO:0000313" key="3">
    <source>
        <dbReference type="EMBL" id="CDN51667.1"/>
    </source>
</evidence>
<dbReference type="PATRIC" id="fig|1028800.3.peg.5629"/>
<dbReference type="EMBL" id="HG938354">
    <property type="protein sequence ID" value="CDN51667.1"/>
    <property type="molecule type" value="Genomic_DNA"/>
</dbReference>
<gene>
    <name evidence="3" type="ORF">RG540_PA09910</name>
</gene>
<dbReference type="eggNOG" id="COG0309">
    <property type="taxonomic scope" value="Bacteria"/>
</dbReference>
<dbReference type="InterPro" id="IPR012337">
    <property type="entry name" value="RNaseH-like_sf"/>
</dbReference>
<feature type="domain" description="Transposase IS4-like" evidence="2">
    <location>
        <begin position="9"/>
        <end position="136"/>
    </location>
</feature>
<evidence type="ECO:0000259" key="2">
    <source>
        <dbReference type="Pfam" id="PF01609"/>
    </source>
</evidence>
<evidence type="ECO:0000313" key="4">
    <source>
        <dbReference type="Proteomes" id="UP000028181"/>
    </source>
</evidence>
<keyword evidence="1" id="KW-0812">Transmembrane</keyword>
<keyword evidence="4" id="KW-1185">Reference proteome</keyword>
<dbReference type="PANTHER" id="PTHR30007:SF1">
    <property type="entry name" value="BLR1914 PROTEIN"/>
    <property type="match status" value="1"/>
</dbReference>
<name>A0A068SZN7_NEOGA</name>
<evidence type="ECO:0000256" key="1">
    <source>
        <dbReference type="SAM" id="Phobius"/>
    </source>
</evidence>
<dbReference type="AlphaFoldDB" id="A0A068SZN7"/>
<dbReference type="HOGENOM" id="CLU_055261_9_1_5"/>
<dbReference type="Pfam" id="PF01609">
    <property type="entry name" value="DDE_Tnp_1"/>
    <property type="match status" value="1"/>
</dbReference>
<proteinExistence type="predicted"/>
<dbReference type="GO" id="GO:0003677">
    <property type="term" value="F:DNA binding"/>
    <property type="evidence" value="ECO:0007669"/>
    <property type="project" value="InterPro"/>
</dbReference>
<dbReference type="Proteomes" id="UP000028181">
    <property type="component" value="Plasmid pHAMBI540a"/>
</dbReference>
<dbReference type="NCBIfam" id="NF033580">
    <property type="entry name" value="transpos_IS5_3"/>
    <property type="match status" value="1"/>
</dbReference>
<keyword evidence="1" id="KW-0472">Membrane</keyword>
<dbReference type="GO" id="GO:0006313">
    <property type="term" value="P:DNA transposition"/>
    <property type="evidence" value="ECO:0007669"/>
    <property type="project" value="InterPro"/>
</dbReference>
<feature type="transmembrane region" description="Helical" evidence="1">
    <location>
        <begin position="123"/>
        <end position="139"/>
    </location>
</feature>
<organism evidence="3 4">
    <name type="scientific">Neorhizobium galegae bv. orientalis str. HAMBI 540</name>
    <dbReference type="NCBI Taxonomy" id="1028800"/>
    <lineage>
        <taxon>Bacteria</taxon>
        <taxon>Pseudomonadati</taxon>
        <taxon>Pseudomonadota</taxon>
        <taxon>Alphaproteobacteria</taxon>
        <taxon>Hyphomicrobiales</taxon>
        <taxon>Rhizobiaceae</taxon>
        <taxon>Rhizobium/Agrobacterium group</taxon>
        <taxon>Neorhizobium</taxon>
    </lineage>
</organism>
<dbReference type="GO" id="GO:0004803">
    <property type="term" value="F:transposase activity"/>
    <property type="evidence" value="ECO:0007669"/>
    <property type="project" value="InterPro"/>
</dbReference>
<dbReference type="PANTHER" id="PTHR30007">
    <property type="entry name" value="PHP DOMAIN PROTEIN"/>
    <property type="match status" value="1"/>
</dbReference>
<sequence length="140" mass="15983">MAHGIGRTKGGRNTKLHAVCDEKGRPCVLLLTPGNVNDCKVAEVCIAAIPPSAELVADKGYDSQALREWLEARGTQPVIPPRKNRKIQYEYDKTVYKKRNVIERMFCRLKDWRRIATRFDRNIQNFMSAIALAAAVIWWL</sequence>
<geneLocation type="plasmid" evidence="4">
    <name>II</name>
</geneLocation>
<keyword evidence="1" id="KW-1133">Transmembrane helix</keyword>
<dbReference type="OrthoDB" id="9798237at2"/>
<reference evidence="4" key="1">
    <citation type="journal article" date="2014" name="BMC Genomics">
        <title>Genome sequencing of two Neorhizobium galegae strains reveals a noeT gene responsible for the unusual acetylation of the nodulation factors.</title>
        <authorList>
            <person name="Osterman J."/>
            <person name="Marsh J."/>
            <person name="Laine P.K."/>
            <person name="Zeng Z."/>
            <person name="Alatalo E."/>
            <person name="Sullivan J.T."/>
            <person name="Young J.P."/>
            <person name="Thomas-Oates J."/>
            <person name="Paulin L."/>
            <person name="Lindstrom K."/>
        </authorList>
    </citation>
    <scope>NUCLEOTIDE SEQUENCE [LARGE SCALE GENOMIC DNA]</scope>
    <source>
        <strain evidence="4">HAMBI 540</strain>
    </source>
</reference>
<dbReference type="SUPFAM" id="SSF53098">
    <property type="entry name" value="Ribonuclease H-like"/>
    <property type="match status" value="1"/>
</dbReference>
<dbReference type="KEGG" id="ngg:RG540_PA09910"/>
<keyword evidence="3" id="KW-0614">Plasmid</keyword>
<accession>A0A068SZN7</accession>